<dbReference type="SUPFAM" id="SSF56672">
    <property type="entry name" value="DNA/RNA polymerases"/>
    <property type="match status" value="1"/>
</dbReference>
<keyword evidence="3" id="KW-1185">Reference proteome</keyword>
<evidence type="ECO:0000313" key="2">
    <source>
        <dbReference type="EMBL" id="CAH9061118.1"/>
    </source>
</evidence>
<gene>
    <name evidence="2" type="ORF">CEPIT_LOCUS1654</name>
</gene>
<feature type="domain" description="Reverse transcriptase Ty1/copia-type" evidence="1">
    <location>
        <begin position="31"/>
        <end position="99"/>
    </location>
</feature>
<evidence type="ECO:0000259" key="1">
    <source>
        <dbReference type="Pfam" id="PF07727"/>
    </source>
</evidence>
<dbReference type="PANTHER" id="PTHR11439">
    <property type="entry name" value="GAG-POL-RELATED RETROTRANSPOSON"/>
    <property type="match status" value="1"/>
</dbReference>
<sequence length="333" mass="37116">MHSSTATWRKRYTCTNLPVSATPTSLIMYAGSSNLSTVSNRRHEHAAEFSMTDLGPLSYFLGIAITRHPHGLFLYQQKYAGEILSQANLSDCNPVATPVDTTSKLSATAGPSVDDPTLHRSLAGALQYHTFTRPDISYVVQQICLFMHDPRAPHLHALKQILRYIKGTINYGLHLKPSSITSLISYSDADWGGCPDTRRSTSSYCVYLGDNLLSWSSKRQPTLSRSSAEAEYRGVANVVAETCWLRNLRSFSNFTVLFPKLLWSIVITSVQSICPAIPFNIISPNISKWISTSFEKRLLAGRFEFFMFHHVINLPISSPKAFPLFYLTSSAPV</sequence>
<accession>A0AAV0C0K7</accession>
<dbReference type="Pfam" id="PF07727">
    <property type="entry name" value="RVT_2"/>
    <property type="match status" value="1"/>
</dbReference>
<dbReference type="InterPro" id="IPR013103">
    <property type="entry name" value="RVT_2"/>
</dbReference>
<dbReference type="PANTHER" id="PTHR11439:SF524">
    <property type="entry name" value="RNA-DIRECTED DNA POLYMERASE, PROTEIN KINASE RLK-PELLE-DLSV FAMILY"/>
    <property type="match status" value="1"/>
</dbReference>
<dbReference type="AlphaFoldDB" id="A0AAV0C0K7"/>
<reference evidence="2" key="1">
    <citation type="submission" date="2022-07" db="EMBL/GenBank/DDBJ databases">
        <authorList>
            <person name="Macas J."/>
            <person name="Novak P."/>
            <person name="Neumann P."/>
        </authorList>
    </citation>
    <scope>NUCLEOTIDE SEQUENCE</scope>
</reference>
<comment type="caution">
    <text evidence="2">The sequence shown here is derived from an EMBL/GenBank/DDBJ whole genome shotgun (WGS) entry which is preliminary data.</text>
</comment>
<evidence type="ECO:0000313" key="3">
    <source>
        <dbReference type="Proteomes" id="UP001152523"/>
    </source>
</evidence>
<proteinExistence type="predicted"/>
<name>A0AAV0C0K7_9ASTE</name>
<dbReference type="EMBL" id="CAMAPF010000009">
    <property type="protein sequence ID" value="CAH9061118.1"/>
    <property type="molecule type" value="Genomic_DNA"/>
</dbReference>
<organism evidence="2 3">
    <name type="scientific">Cuscuta epithymum</name>
    <dbReference type="NCBI Taxonomy" id="186058"/>
    <lineage>
        <taxon>Eukaryota</taxon>
        <taxon>Viridiplantae</taxon>
        <taxon>Streptophyta</taxon>
        <taxon>Embryophyta</taxon>
        <taxon>Tracheophyta</taxon>
        <taxon>Spermatophyta</taxon>
        <taxon>Magnoliopsida</taxon>
        <taxon>eudicotyledons</taxon>
        <taxon>Gunneridae</taxon>
        <taxon>Pentapetalae</taxon>
        <taxon>asterids</taxon>
        <taxon>lamiids</taxon>
        <taxon>Solanales</taxon>
        <taxon>Convolvulaceae</taxon>
        <taxon>Cuscuteae</taxon>
        <taxon>Cuscuta</taxon>
        <taxon>Cuscuta subgen. Cuscuta</taxon>
    </lineage>
</organism>
<dbReference type="InterPro" id="IPR043502">
    <property type="entry name" value="DNA/RNA_pol_sf"/>
</dbReference>
<protein>
    <recommendedName>
        <fullName evidence="1">Reverse transcriptase Ty1/copia-type domain-containing protein</fullName>
    </recommendedName>
</protein>
<dbReference type="CDD" id="cd09272">
    <property type="entry name" value="RNase_HI_RT_Ty1"/>
    <property type="match status" value="1"/>
</dbReference>
<dbReference type="Proteomes" id="UP001152523">
    <property type="component" value="Unassembled WGS sequence"/>
</dbReference>